<protein>
    <submittedName>
        <fullName evidence="1">Uncharacterized protein</fullName>
    </submittedName>
</protein>
<organism evidence="1 2">
    <name type="scientific">Clostridium cadaveris</name>
    <dbReference type="NCBI Taxonomy" id="1529"/>
    <lineage>
        <taxon>Bacteria</taxon>
        <taxon>Bacillati</taxon>
        <taxon>Bacillota</taxon>
        <taxon>Clostridia</taxon>
        <taxon>Eubacteriales</taxon>
        <taxon>Clostridiaceae</taxon>
        <taxon>Clostridium</taxon>
    </lineage>
</organism>
<gene>
    <name evidence="1" type="ORF">SAMN04487885_106148</name>
</gene>
<dbReference type="OrthoDB" id="1779945at2"/>
<evidence type="ECO:0000313" key="1">
    <source>
        <dbReference type="EMBL" id="SFF68553.1"/>
    </source>
</evidence>
<reference evidence="1 2" key="1">
    <citation type="submission" date="2016-10" db="EMBL/GenBank/DDBJ databases">
        <authorList>
            <person name="de Groot N.N."/>
        </authorList>
    </citation>
    <scope>NUCLEOTIDE SEQUENCE [LARGE SCALE GENOMIC DNA]</scope>
    <source>
        <strain evidence="1 2">NLAE-zl-G419</strain>
    </source>
</reference>
<dbReference type="Proteomes" id="UP000182135">
    <property type="component" value="Unassembled WGS sequence"/>
</dbReference>
<sequence length="77" mass="8913">MKATMENKVYTIDETQKAMYKALGYDITEDDGTVIEYGARKSVSYEEYKALEEKALKLEKENKKLKEEIKELKKGAN</sequence>
<name>A0A1I2KPW0_9CLOT</name>
<dbReference type="STRING" id="1529.SAMN04487885_106148"/>
<dbReference type="EMBL" id="FOOE01000006">
    <property type="protein sequence ID" value="SFF68553.1"/>
    <property type="molecule type" value="Genomic_DNA"/>
</dbReference>
<keyword evidence="2" id="KW-1185">Reference proteome</keyword>
<dbReference type="RefSeq" id="WP_074845055.1">
    <property type="nucleotide sequence ID" value="NZ_BAAACD010000023.1"/>
</dbReference>
<evidence type="ECO:0000313" key="2">
    <source>
        <dbReference type="Proteomes" id="UP000182135"/>
    </source>
</evidence>
<proteinExistence type="predicted"/>
<accession>A0A1I2KPW0</accession>
<dbReference type="GeneID" id="90545267"/>
<dbReference type="AlphaFoldDB" id="A0A1I2KPW0"/>